<evidence type="ECO:0000256" key="3">
    <source>
        <dbReference type="ARBA" id="ARBA00004810"/>
    </source>
</evidence>
<keyword evidence="7 11" id="KW-0663">Pyridoxal phosphate</keyword>
<comment type="caution">
    <text evidence="13">The sequence shown here is derived from an EMBL/GenBank/DDBJ whole genome shotgun (WGS) entry which is preliminary data.</text>
</comment>
<dbReference type="GO" id="GO:0003941">
    <property type="term" value="F:L-serine ammonia-lyase activity"/>
    <property type="evidence" value="ECO:0007669"/>
    <property type="project" value="TreeGrafter"/>
</dbReference>
<dbReference type="UniPathway" id="UPA00047">
    <property type="reaction ID" value="UER00054"/>
</dbReference>
<keyword evidence="6 11" id="KW-0412">Isoleucine biosynthesis</keyword>
<evidence type="ECO:0000256" key="11">
    <source>
        <dbReference type="RuleBase" id="RU362012"/>
    </source>
</evidence>
<dbReference type="NCBIfam" id="NF006390">
    <property type="entry name" value="PRK08639.1"/>
    <property type="match status" value="1"/>
</dbReference>
<keyword evidence="9 11" id="KW-0100">Branched-chain amino acid biosynthesis</keyword>
<comment type="subunit">
    <text evidence="11">Homotetramer.</text>
</comment>
<organism evidence="13 14">
    <name type="scientific">Ancrocorticia populi</name>
    <dbReference type="NCBI Taxonomy" id="2175228"/>
    <lineage>
        <taxon>Bacteria</taxon>
        <taxon>Bacillati</taxon>
        <taxon>Actinomycetota</taxon>
        <taxon>Actinomycetes</taxon>
        <taxon>Actinomycetales</taxon>
        <taxon>Actinomycetaceae</taxon>
        <taxon>Ancrocorticia</taxon>
    </lineage>
</organism>
<dbReference type="OrthoDB" id="9811476at2"/>
<dbReference type="NCBIfam" id="TIGR02079">
    <property type="entry name" value="THD1"/>
    <property type="match status" value="1"/>
</dbReference>
<sequence length="417" mass="44643">MARELPTGTGVVVAAQTLGSTVRKTPLELSLRLSGIRRQPVLLKREDMQVGRSYKVRGAYNVISGLTPEERTAGVVCASAGNHAQGVAFACRQLKIHGKVFLPSTTPRQKRSRIRDIGGPWIEQVIGGATFDEASSAAIEYARENGATYVHPFDDPRTIAGQGTVVKEIFEQASEKPTTVVVPVGGGGLLSGTAAWLREFHPDVRIIGVEPEGAASMQAALAAGGPVTLESVDGFADGTAVARVGEVTYEVARDLVDEIITVPEGAICTEMLDLYQVEGIIAEPSGALASAAVARFLPDLPEGPIACIVSGGNNDVSRYDDIVERSLVYEGLRHYFLVTFPQEPGALRHFLDRVLGEGDDIVLFEYTKKNNRETGPALVGIEIDDRSHLAGLLDRMADSPLNIEKLEPNSPAFSFLL</sequence>
<evidence type="ECO:0000256" key="1">
    <source>
        <dbReference type="ARBA" id="ARBA00001274"/>
    </source>
</evidence>
<evidence type="ECO:0000313" key="13">
    <source>
        <dbReference type="EMBL" id="PWF26933.1"/>
    </source>
</evidence>
<dbReference type="GO" id="GO:0006565">
    <property type="term" value="P:L-serine catabolic process"/>
    <property type="evidence" value="ECO:0007669"/>
    <property type="project" value="TreeGrafter"/>
</dbReference>
<dbReference type="InterPro" id="IPR036052">
    <property type="entry name" value="TrpB-like_PALP_sf"/>
</dbReference>
<comment type="function">
    <text evidence="10 11">Catalyzes the anaerobic formation of alpha-ketobutyrate and ammonia from threonine in a two-step reaction. The first step involved a dehydration of threonine and a production of enamine intermediates (aminocrotonate), which tautomerizes to its imine form (iminobutyrate). Both intermediates are unstable and short-lived. The second step is the nonenzymatic hydrolysis of the enamine/imine intermediates to form 2-ketobutyrate and free ammonia. In the low water environment of the cell, the second step is accelerated by RidA.</text>
</comment>
<name>A0A2V1K757_9ACTO</name>
<dbReference type="FunFam" id="3.40.50.1100:FF:000005">
    <property type="entry name" value="Threonine dehydratase catabolic"/>
    <property type="match status" value="1"/>
</dbReference>
<evidence type="ECO:0000256" key="9">
    <source>
        <dbReference type="ARBA" id="ARBA00023304"/>
    </source>
</evidence>
<evidence type="ECO:0000256" key="4">
    <source>
        <dbReference type="ARBA" id="ARBA00010869"/>
    </source>
</evidence>
<dbReference type="Gene3D" id="3.40.1020.10">
    <property type="entry name" value="Biosynthetic Threonine Deaminase, Domain 3"/>
    <property type="match status" value="1"/>
</dbReference>
<dbReference type="Pfam" id="PF00585">
    <property type="entry name" value="Thr_dehydrat_C"/>
    <property type="match status" value="1"/>
</dbReference>
<comment type="similarity">
    <text evidence="4 11">Belongs to the serine/threonine dehydratase family.</text>
</comment>
<keyword evidence="5 11" id="KW-0028">Amino-acid biosynthesis</keyword>
<reference evidence="14" key="1">
    <citation type="submission" date="2018-05" db="EMBL/GenBank/DDBJ databases">
        <authorList>
            <person name="Li Y."/>
        </authorList>
    </citation>
    <scope>NUCLEOTIDE SEQUENCE [LARGE SCALE GENOMIC DNA]</scope>
    <source>
        <strain evidence="14">sk1b4</strain>
    </source>
</reference>
<dbReference type="InterPro" id="IPR038110">
    <property type="entry name" value="TD_ACT-like_sf"/>
</dbReference>
<dbReference type="GO" id="GO:0004794">
    <property type="term" value="F:threonine deaminase activity"/>
    <property type="evidence" value="ECO:0007669"/>
    <property type="project" value="UniProtKB-UniRule"/>
</dbReference>
<dbReference type="Gene3D" id="3.40.50.1100">
    <property type="match status" value="2"/>
</dbReference>
<dbReference type="PROSITE" id="PS51672">
    <property type="entry name" value="ACT_LIKE"/>
    <property type="match status" value="1"/>
</dbReference>
<protein>
    <recommendedName>
        <fullName evidence="11">L-threonine dehydratase</fullName>
        <ecNumber evidence="11">4.3.1.19</ecNumber>
    </recommendedName>
    <alternativeName>
        <fullName evidence="11">Threonine deaminase</fullName>
    </alternativeName>
</protein>
<keyword evidence="14" id="KW-1185">Reference proteome</keyword>
<accession>A0A2V1K757</accession>
<dbReference type="InterPro" id="IPR001721">
    <property type="entry name" value="TD_ACT-like"/>
</dbReference>
<evidence type="ECO:0000256" key="6">
    <source>
        <dbReference type="ARBA" id="ARBA00022624"/>
    </source>
</evidence>
<gene>
    <name evidence="11" type="primary">ilvA</name>
    <name evidence="13" type="ORF">DD236_00510</name>
</gene>
<dbReference type="Proteomes" id="UP000245283">
    <property type="component" value="Unassembled WGS sequence"/>
</dbReference>
<dbReference type="EC" id="4.3.1.19" evidence="11"/>
<dbReference type="Pfam" id="PF00291">
    <property type="entry name" value="PALP"/>
    <property type="match status" value="1"/>
</dbReference>
<dbReference type="GO" id="GO:0009097">
    <property type="term" value="P:isoleucine biosynthetic process"/>
    <property type="evidence" value="ECO:0007669"/>
    <property type="project" value="UniProtKB-UniRule"/>
</dbReference>
<feature type="domain" description="ACT-like" evidence="12">
    <location>
        <begin position="334"/>
        <end position="408"/>
    </location>
</feature>
<evidence type="ECO:0000256" key="8">
    <source>
        <dbReference type="ARBA" id="ARBA00023239"/>
    </source>
</evidence>
<keyword evidence="8 11" id="KW-0456">Lyase</keyword>
<dbReference type="EMBL" id="QETB01000001">
    <property type="protein sequence ID" value="PWF26933.1"/>
    <property type="molecule type" value="Genomic_DNA"/>
</dbReference>
<evidence type="ECO:0000256" key="5">
    <source>
        <dbReference type="ARBA" id="ARBA00022605"/>
    </source>
</evidence>
<dbReference type="InterPro" id="IPR001926">
    <property type="entry name" value="TrpB-like_PALP"/>
</dbReference>
<evidence type="ECO:0000313" key="14">
    <source>
        <dbReference type="Proteomes" id="UP000245283"/>
    </source>
</evidence>
<evidence type="ECO:0000256" key="7">
    <source>
        <dbReference type="ARBA" id="ARBA00022898"/>
    </source>
</evidence>
<dbReference type="PANTHER" id="PTHR48078:SF11">
    <property type="entry name" value="THREONINE DEHYDRATASE, MITOCHONDRIAL"/>
    <property type="match status" value="1"/>
</dbReference>
<dbReference type="PANTHER" id="PTHR48078">
    <property type="entry name" value="THREONINE DEHYDRATASE, MITOCHONDRIAL-RELATED"/>
    <property type="match status" value="1"/>
</dbReference>
<dbReference type="AlphaFoldDB" id="A0A2V1K757"/>
<dbReference type="InterPro" id="IPR050147">
    <property type="entry name" value="Ser/Thr_Dehydratase"/>
</dbReference>
<dbReference type="CDD" id="cd01562">
    <property type="entry name" value="Thr-dehyd"/>
    <property type="match status" value="1"/>
</dbReference>
<dbReference type="InterPro" id="IPR045865">
    <property type="entry name" value="ACT-like_dom_sf"/>
</dbReference>
<evidence type="ECO:0000256" key="10">
    <source>
        <dbReference type="ARBA" id="ARBA00025527"/>
    </source>
</evidence>
<comment type="pathway">
    <text evidence="3 11">Amino-acid biosynthesis; L-isoleucine biosynthesis; 2-oxobutanoate from L-threonine: step 1/1.</text>
</comment>
<dbReference type="SUPFAM" id="SSF53686">
    <property type="entry name" value="Tryptophan synthase beta subunit-like PLP-dependent enzymes"/>
    <property type="match status" value="1"/>
</dbReference>
<dbReference type="RefSeq" id="WP_109092434.1">
    <property type="nucleotide sequence ID" value="NZ_CAMELQ010000115.1"/>
</dbReference>
<evidence type="ECO:0000256" key="2">
    <source>
        <dbReference type="ARBA" id="ARBA00001933"/>
    </source>
</evidence>
<dbReference type="SUPFAM" id="SSF55021">
    <property type="entry name" value="ACT-like"/>
    <property type="match status" value="1"/>
</dbReference>
<proteinExistence type="inferred from homology"/>
<dbReference type="InterPro" id="IPR011820">
    <property type="entry name" value="IlvA"/>
</dbReference>
<comment type="cofactor">
    <cofactor evidence="2 11">
        <name>pyridoxal 5'-phosphate</name>
        <dbReference type="ChEBI" id="CHEBI:597326"/>
    </cofactor>
</comment>
<dbReference type="GO" id="GO:0006567">
    <property type="term" value="P:L-threonine catabolic process"/>
    <property type="evidence" value="ECO:0007669"/>
    <property type="project" value="TreeGrafter"/>
</dbReference>
<comment type="catalytic activity">
    <reaction evidence="1 11">
        <text>L-threonine = 2-oxobutanoate + NH4(+)</text>
        <dbReference type="Rhea" id="RHEA:22108"/>
        <dbReference type="ChEBI" id="CHEBI:16763"/>
        <dbReference type="ChEBI" id="CHEBI:28938"/>
        <dbReference type="ChEBI" id="CHEBI:57926"/>
        <dbReference type="EC" id="4.3.1.19"/>
    </reaction>
</comment>
<evidence type="ECO:0000259" key="12">
    <source>
        <dbReference type="PROSITE" id="PS51672"/>
    </source>
</evidence>